<proteinExistence type="predicted"/>
<keyword evidence="1" id="KW-0001">2Fe-2S</keyword>
<dbReference type="SUPFAM" id="SSF50022">
    <property type="entry name" value="ISP domain"/>
    <property type="match status" value="1"/>
</dbReference>
<evidence type="ECO:0000259" key="5">
    <source>
        <dbReference type="PROSITE" id="PS51296"/>
    </source>
</evidence>
<dbReference type="PROSITE" id="PS51296">
    <property type="entry name" value="RIESKE"/>
    <property type="match status" value="1"/>
</dbReference>
<dbReference type="EMBL" id="CABIKM010000022">
    <property type="protein sequence ID" value="VUZ85119.1"/>
    <property type="molecule type" value="Genomic_DNA"/>
</dbReference>
<keyword evidence="4" id="KW-0411">Iron-sulfur</keyword>
<dbReference type="GO" id="GO:0051537">
    <property type="term" value="F:2 iron, 2 sulfur cluster binding"/>
    <property type="evidence" value="ECO:0007669"/>
    <property type="project" value="UniProtKB-KW"/>
</dbReference>
<reference evidence="6 7" key="1">
    <citation type="submission" date="2019-07" db="EMBL/GenBank/DDBJ databases">
        <authorList>
            <person name="Cremers G."/>
        </authorList>
    </citation>
    <scope>NUCLEOTIDE SEQUENCE [LARGE SCALE GENOMIC DNA]</scope>
</reference>
<dbReference type="InterPro" id="IPR036922">
    <property type="entry name" value="Rieske_2Fe-2S_sf"/>
</dbReference>
<gene>
    <name evidence="6" type="ORF">MELA_01495</name>
</gene>
<evidence type="ECO:0000313" key="7">
    <source>
        <dbReference type="Proteomes" id="UP000334340"/>
    </source>
</evidence>
<evidence type="ECO:0000256" key="2">
    <source>
        <dbReference type="ARBA" id="ARBA00022723"/>
    </source>
</evidence>
<keyword evidence="6" id="KW-0560">Oxidoreductase</keyword>
<evidence type="ECO:0000313" key="6">
    <source>
        <dbReference type="EMBL" id="VUZ85119.1"/>
    </source>
</evidence>
<organism evidence="6 7">
    <name type="scientific">Candidatus Methylomirabilis lanthanidiphila</name>
    <dbReference type="NCBI Taxonomy" id="2211376"/>
    <lineage>
        <taxon>Bacteria</taxon>
        <taxon>Candidatus Methylomirabilota</taxon>
        <taxon>Candidatus Methylomirabilia</taxon>
        <taxon>Candidatus Methylomirabilales</taxon>
        <taxon>Candidatus Methylomirabilaceae</taxon>
        <taxon>Candidatus Methylomirabilis</taxon>
    </lineage>
</organism>
<feature type="domain" description="Rieske" evidence="5">
    <location>
        <begin position="12"/>
        <end position="104"/>
    </location>
</feature>
<sequence>MESKHAALEIVIPLGPVDAIPLGQGCTYVVDGCPIAVFRQRDGQLFATQNACPHRGGSLAEGILGDGKVICPLHARQFDLKTGASGDCTVRTYPVRVEGGEIILTLA</sequence>
<keyword evidence="2" id="KW-0479">Metal-binding</keyword>
<dbReference type="Gene3D" id="2.102.10.10">
    <property type="entry name" value="Rieske [2Fe-2S] iron-sulphur domain"/>
    <property type="match status" value="1"/>
</dbReference>
<evidence type="ECO:0000256" key="4">
    <source>
        <dbReference type="ARBA" id="ARBA00023014"/>
    </source>
</evidence>
<dbReference type="AlphaFoldDB" id="A0A564ZIF9"/>
<dbReference type="Pfam" id="PF00355">
    <property type="entry name" value="Rieske"/>
    <property type="match status" value="1"/>
</dbReference>
<protein>
    <submittedName>
        <fullName evidence="6">(2Fe-2S)-binding protein</fullName>
        <ecNumber evidence="6">1.7.1.4</ecNumber>
    </submittedName>
</protein>
<keyword evidence="7" id="KW-1185">Reference proteome</keyword>
<dbReference type="PANTHER" id="PTHR21496">
    <property type="entry name" value="FERREDOXIN-RELATED"/>
    <property type="match status" value="1"/>
</dbReference>
<dbReference type="GO" id="GO:0046872">
    <property type="term" value="F:metal ion binding"/>
    <property type="evidence" value="ECO:0007669"/>
    <property type="project" value="UniProtKB-KW"/>
</dbReference>
<dbReference type="Proteomes" id="UP000334340">
    <property type="component" value="Unassembled WGS sequence"/>
</dbReference>
<name>A0A564ZIF9_9BACT</name>
<dbReference type="PANTHER" id="PTHR21496:SF23">
    <property type="entry name" value="3-PHENYLPROPIONATE_CINNAMIC ACID DIOXYGENASE FERREDOXIN SUBUNIT"/>
    <property type="match status" value="1"/>
</dbReference>
<evidence type="ECO:0000256" key="1">
    <source>
        <dbReference type="ARBA" id="ARBA00022714"/>
    </source>
</evidence>
<dbReference type="InterPro" id="IPR017941">
    <property type="entry name" value="Rieske_2Fe-2S"/>
</dbReference>
<keyword evidence="3" id="KW-0408">Iron</keyword>
<accession>A0A564ZIF9</accession>
<dbReference type="EC" id="1.7.1.4" evidence="6"/>
<dbReference type="GO" id="GO:0008942">
    <property type="term" value="F:nitrite reductase [NAD(P)H] activity"/>
    <property type="evidence" value="ECO:0007669"/>
    <property type="project" value="UniProtKB-EC"/>
</dbReference>
<evidence type="ECO:0000256" key="3">
    <source>
        <dbReference type="ARBA" id="ARBA00023004"/>
    </source>
</evidence>